<dbReference type="Proteomes" id="UP000592216">
    <property type="component" value="Unassembled WGS sequence"/>
</dbReference>
<dbReference type="InterPro" id="IPR035965">
    <property type="entry name" value="PAS-like_dom_sf"/>
</dbReference>
<dbReference type="SUPFAM" id="SSF55785">
    <property type="entry name" value="PYP-like sensor domain (PAS domain)"/>
    <property type="match status" value="1"/>
</dbReference>
<keyword evidence="3 4" id="KW-0597">Phosphoprotein</keyword>
<dbReference type="EC" id="2.7.13.3" evidence="2"/>
<dbReference type="InterPro" id="IPR036890">
    <property type="entry name" value="HATPase_C_sf"/>
</dbReference>
<evidence type="ECO:0000259" key="6">
    <source>
        <dbReference type="PROSITE" id="PS50109"/>
    </source>
</evidence>
<sequence>MPSKKFWKSLRQLPVTLAAIVFSIFLLGVAAAVSLMPEMPGMSVAALVAVLVSLAGLTTGVIVLLTRAKARPRTADPQYEGLLDVFPCPALITDRNGKVLQFAPMITTVLTGVEIGAPVFGFFGEHAPRAHTLLADCLEGRQAQGMCALTSDSYATSLARLGQGRVLWTFCNRTVIEEMPLPESYGEAPRLTLGRNGAILWMNNALRQMLGGTRRHARDAFVDPPVEHGRLITVRTNRAIRQYLAVELSREAGRRDILLVSPPAGTQRVEQPEIERLPVAILTCNADGALLSANRAARRLIYGDEATVRPLPVHLSGLLEGLGRSLTDWLKQVCDGQAPGQPEFMRLLEQDTERYVQVTLTPQLNGQDLPRVMVVLNDATDLKVMEAKFTQTQKMQAIGQLAGGVAHDFNNLLTAISGHCDLLLLRHEPQDPEYADLIQIAQNSNRAAALVSQLLAFSRKQTLNPERLDVGATLSDLTHLLNRLVGEKVNLKLQHKSETGPIRADKRQLEQVLMNLVVNARDAMPEGGEVRITASEQVLDMPIMRDRAQVPAGRYVLISVEDDGTGIPYEHQSKVFEPFFTSKKAGEGTGLGLSTAYGIVKQSGGYIFLSSTPGQGTRFDILLPVYGAEPAPVEIPAPEPVRIRHGDGRVLLVEDEAPVRAFASRALRMRGYEVVEAASAEEALRHFATPDFSVDVVVTDVIMPGMDGPTWVAEAMRTRPDLRVVFVSGYAEETFGDAKKIIANSVFLPKPFSLTDLTATVQEQMGEAVAA</sequence>
<evidence type="ECO:0000256" key="4">
    <source>
        <dbReference type="PROSITE-ProRule" id="PRU00169"/>
    </source>
</evidence>
<dbReference type="InterPro" id="IPR003661">
    <property type="entry name" value="HisK_dim/P_dom"/>
</dbReference>
<keyword evidence="5" id="KW-1133">Transmembrane helix</keyword>
<comment type="caution">
    <text evidence="8">The sequence shown here is derived from an EMBL/GenBank/DDBJ whole genome shotgun (WGS) entry which is preliminary data.</text>
</comment>
<dbReference type="InterPro" id="IPR001789">
    <property type="entry name" value="Sig_transdc_resp-reg_receiver"/>
</dbReference>
<keyword evidence="5" id="KW-0812">Transmembrane</keyword>
<dbReference type="PANTHER" id="PTHR43065">
    <property type="entry name" value="SENSOR HISTIDINE KINASE"/>
    <property type="match status" value="1"/>
</dbReference>
<dbReference type="InterPro" id="IPR013656">
    <property type="entry name" value="PAS_4"/>
</dbReference>
<dbReference type="SUPFAM" id="SSF47384">
    <property type="entry name" value="Homodimeric domain of signal transducing histidine kinase"/>
    <property type="match status" value="1"/>
</dbReference>
<evidence type="ECO:0000256" key="2">
    <source>
        <dbReference type="ARBA" id="ARBA00012438"/>
    </source>
</evidence>
<feature type="transmembrane region" description="Helical" evidence="5">
    <location>
        <begin position="42"/>
        <end position="65"/>
    </location>
</feature>
<dbReference type="Gene3D" id="3.30.565.10">
    <property type="entry name" value="Histidine kinase-like ATPase, C-terminal domain"/>
    <property type="match status" value="1"/>
</dbReference>
<dbReference type="GO" id="GO:0000155">
    <property type="term" value="F:phosphorelay sensor kinase activity"/>
    <property type="evidence" value="ECO:0007669"/>
    <property type="project" value="InterPro"/>
</dbReference>
<dbReference type="SUPFAM" id="SSF52172">
    <property type="entry name" value="CheY-like"/>
    <property type="match status" value="1"/>
</dbReference>
<dbReference type="EMBL" id="JABCJE010000003">
    <property type="protein sequence ID" value="NVO23745.1"/>
    <property type="molecule type" value="Genomic_DNA"/>
</dbReference>
<dbReference type="SMART" id="SM00448">
    <property type="entry name" value="REC"/>
    <property type="match status" value="1"/>
</dbReference>
<dbReference type="Gene3D" id="3.40.50.2300">
    <property type="match status" value="1"/>
</dbReference>
<evidence type="ECO:0000259" key="7">
    <source>
        <dbReference type="PROSITE" id="PS50110"/>
    </source>
</evidence>
<keyword evidence="5" id="KW-0472">Membrane</keyword>
<dbReference type="FunFam" id="1.10.287.130:FF:000037">
    <property type="entry name" value="Hybrid sensor histidine kinase/response regulator"/>
    <property type="match status" value="1"/>
</dbReference>
<dbReference type="InterPro" id="IPR003594">
    <property type="entry name" value="HATPase_dom"/>
</dbReference>
<evidence type="ECO:0000256" key="5">
    <source>
        <dbReference type="SAM" id="Phobius"/>
    </source>
</evidence>
<accession>A0A850QBB7</accession>
<dbReference type="SMART" id="SM00388">
    <property type="entry name" value="HisKA"/>
    <property type="match status" value="1"/>
</dbReference>
<evidence type="ECO:0000313" key="8">
    <source>
        <dbReference type="EMBL" id="NVO23745.1"/>
    </source>
</evidence>
<dbReference type="AlphaFoldDB" id="A0A850QBB7"/>
<dbReference type="Pfam" id="PF00512">
    <property type="entry name" value="HisKA"/>
    <property type="match status" value="1"/>
</dbReference>
<dbReference type="InterPro" id="IPR005467">
    <property type="entry name" value="His_kinase_dom"/>
</dbReference>
<dbReference type="Pfam" id="PF00072">
    <property type="entry name" value="Response_reg"/>
    <property type="match status" value="1"/>
</dbReference>
<evidence type="ECO:0000313" key="9">
    <source>
        <dbReference type="Proteomes" id="UP000592216"/>
    </source>
</evidence>
<dbReference type="InterPro" id="IPR004358">
    <property type="entry name" value="Sig_transdc_His_kin-like_C"/>
</dbReference>
<organism evidence="8 9">
    <name type="scientific">Donghicola mangrovi</name>
    <dbReference type="NCBI Taxonomy" id="2729614"/>
    <lineage>
        <taxon>Bacteria</taxon>
        <taxon>Pseudomonadati</taxon>
        <taxon>Pseudomonadota</taxon>
        <taxon>Alphaproteobacteria</taxon>
        <taxon>Rhodobacterales</taxon>
        <taxon>Roseobacteraceae</taxon>
        <taxon>Donghicola</taxon>
    </lineage>
</organism>
<dbReference type="InterPro" id="IPR011006">
    <property type="entry name" value="CheY-like_superfamily"/>
</dbReference>
<dbReference type="SUPFAM" id="SSF55874">
    <property type="entry name" value="ATPase domain of HSP90 chaperone/DNA topoisomerase II/histidine kinase"/>
    <property type="match status" value="1"/>
</dbReference>
<protein>
    <recommendedName>
        <fullName evidence="2">histidine kinase</fullName>
        <ecNumber evidence="2">2.7.13.3</ecNumber>
    </recommendedName>
</protein>
<feature type="modified residue" description="4-aspartylphosphate" evidence="4">
    <location>
        <position position="700"/>
    </location>
</feature>
<dbReference type="PROSITE" id="PS50109">
    <property type="entry name" value="HIS_KIN"/>
    <property type="match status" value="1"/>
</dbReference>
<dbReference type="RefSeq" id="WP_177157626.1">
    <property type="nucleotide sequence ID" value="NZ_JABCJE010000003.1"/>
</dbReference>
<dbReference type="Pfam" id="PF02518">
    <property type="entry name" value="HATPase_c"/>
    <property type="match status" value="1"/>
</dbReference>
<dbReference type="Gene3D" id="1.10.287.130">
    <property type="match status" value="1"/>
</dbReference>
<dbReference type="PRINTS" id="PR00344">
    <property type="entry name" value="BCTRLSENSOR"/>
</dbReference>
<gene>
    <name evidence="8" type="ORF">HJ536_10300</name>
</gene>
<name>A0A850QBB7_9RHOB</name>
<dbReference type="PROSITE" id="PS50110">
    <property type="entry name" value="RESPONSE_REGULATORY"/>
    <property type="match status" value="1"/>
</dbReference>
<dbReference type="InterPro" id="IPR036097">
    <property type="entry name" value="HisK_dim/P_sf"/>
</dbReference>
<dbReference type="CDD" id="cd00082">
    <property type="entry name" value="HisKA"/>
    <property type="match status" value="1"/>
</dbReference>
<proteinExistence type="predicted"/>
<dbReference type="Pfam" id="PF08448">
    <property type="entry name" value="PAS_4"/>
    <property type="match status" value="1"/>
</dbReference>
<feature type="domain" description="Response regulatory" evidence="7">
    <location>
        <begin position="649"/>
        <end position="765"/>
    </location>
</feature>
<reference evidence="8 9" key="1">
    <citation type="submission" date="2020-04" db="EMBL/GenBank/DDBJ databases">
        <title>Donghicola sp., a member of the Rhodobacteraceae family isolated from mangrove forest in Thailand.</title>
        <authorList>
            <person name="Charoenyingcharoen P."/>
            <person name="Yukphan P."/>
        </authorList>
    </citation>
    <scope>NUCLEOTIDE SEQUENCE [LARGE SCALE GENOMIC DNA]</scope>
    <source>
        <strain evidence="8 9">B5-SW-15</strain>
    </source>
</reference>
<evidence type="ECO:0000256" key="3">
    <source>
        <dbReference type="ARBA" id="ARBA00022553"/>
    </source>
</evidence>
<dbReference type="PANTHER" id="PTHR43065:SF42">
    <property type="entry name" value="TWO-COMPONENT SENSOR PPRA"/>
    <property type="match status" value="1"/>
</dbReference>
<evidence type="ECO:0000256" key="1">
    <source>
        <dbReference type="ARBA" id="ARBA00000085"/>
    </source>
</evidence>
<dbReference type="Gene3D" id="3.30.450.20">
    <property type="entry name" value="PAS domain"/>
    <property type="match status" value="1"/>
</dbReference>
<dbReference type="SMART" id="SM00387">
    <property type="entry name" value="HATPase_c"/>
    <property type="match status" value="1"/>
</dbReference>
<feature type="domain" description="Histidine kinase" evidence="6">
    <location>
        <begin position="404"/>
        <end position="627"/>
    </location>
</feature>
<comment type="catalytic activity">
    <reaction evidence="1">
        <text>ATP + protein L-histidine = ADP + protein N-phospho-L-histidine.</text>
        <dbReference type="EC" id="2.7.13.3"/>
    </reaction>
</comment>